<proteinExistence type="predicted"/>
<gene>
    <name evidence="1" type="ORF">RJN63_29385</name>
</gene>
<reference evidence="1" key="1">
    <citation type="submission" date="2023-02" db="EMBL/GenBank/DDBJ databases">
        <title>Description of Herbaspirillum huttiense subsp. nephrolepsisexaltata and Herbaspirillum huttiense subsp. lycopersicon.</title>
        <authorList>
            <person name="Poudel M."/>
            <person name="Sharma A."/>
            <person name="Goss E."/>
            <person name="Tapia J.H."/>
            <person name="Harmon C.M."/>
            <person name="Jones J.B."/>
        </authorList>
    </citation>
    <scope>NUCLEOTIDE SEQUENCE</scope>
    <source>
        <strain evidence="1">NC40101</strain>
    </source>
</reference>
<dbReference type="Gene3D" id="1.10.260.40">
    <property type="entry name" value="lambda repressor-like DNA-binding domains"/>
    <property type="match status" value="1"/>
</dbReference>
<dbReference type="AlphaFoldDB" id="A0AAE4GFD2"/>
<organism evidence="1">
    <name type="scientific">Herbaspirillum huttiense subsp. nephrolepidis</name>
    <dbReference type="NCBI Taxonomy" id="3075126"/>
    <lineage>
        <taxon>Bacteria</taxon>
        <taxon>Pseudomonadati</taxon>
        <taxon>Pseudomonadota</taxon>
        <taxon>Betaproteobacteria</taxon>
        <taxon>Burkholderiales</taxon>
        <taxon>Oxalobacteraceae</taxon>
        <taxon>Herbaspirillum</taxon>
    </lineage>
</organism>
<dbReference type="InterPro" id="IPR010982">
    <property type="entry name" value="Lambda_DNA-bd_dom_sf"/>
</dbReference>
<comment type="caution">
    <text evidence="1">The sequence shown here is derived from an EMBL/GenBank/DDBJ whole genome shotgun (WGS) entry which is preliminary data.</text>
</comment>
<dbReference type="RefSeq" id="WP_174526104.1">
    <property type="nucleotide sequence ID" value="NZ_JAVLSM010000034.1"/>
</dbReference>
<dbReference type="GO" id="GO:0003677">
    <property type="term" value="F:DNA binding"/>
    <property type="evidence" value="ECO:0007669"/>
    <property type="project" value="InterPro"/>
</dbReference>
<evidence type="ECO:0000313" key="1">
    <source>
        <dbReference type="EMBL" id="MDT0340973.1"/>
    </source>
</evidence>
<dbReference type="EMBL" id="JAVRAA010000034">
    <property type="protein sequence ID" value="MDT0340973.1"/>
    <property type="molecule type" value="Genomic_DNA"/>
</dbReference>
<name>A0AAE4GFD2_9BURK</name>
<accession>A0AAE4GFD2</accession>
<dbReference type="SUPFAM" id="SSF47413">
    <property type="entry name" value="lambda repressor-like DNA-binding domains"/>
    <property type="match status" value="1"/>
</dbReference>
<protein>
    <submittedName>
        <fullName evidence="1">Uncharacterized protein</fullName>
    </submittedName>
</protein>
<sequence length="107" mass="12193">MTYEEFIAKAIQGRSVNSLAKAWGIPQTSLSNYSLGKTLPDFSTALLLAREAGMEEAEVFRLLAREDARRKKEKGRIKQPLEKLLPSFDLLLRTANTCWIRIRRVAQ</sequence>